<feature type="region of interest" description="Disordered" evidence="1">
    <location>
        <begin position="54"/>
        <end position="114"/>
    </location>
</feature>
<dbReference type="Proteomes" id="UP001227230">
    <property type="component" value="Chromosome 3"/>
</dbReference>
<dbReference type="EMBL" id="CP126650">
    <property type="protein sequence ID" value="WJZ83649.1"/>
    <property type="molecule type" value="Genomic_DNA"/>
</dbReference>
<accession>A0ABY9BM10</accession>
<feature type="compositionally biased region" description="Polar residues" evidence="1">
    <location>
        <begin position="12"/>
        <end position="23"/>
    </location>
</feature>
<reference evidence="2 3" key="1">
    <citation type="journal article" date="2023" name="Hortic Res">
        <title>The complete reference genome for grapevine (Vitis vinifera L.) genetics and breeding.</title>
        <authorList>
            <person name="Shi X."/>
            <person name="Cao S."/>
            <person name="Wang X."/>
            <person name="Huang S."/>
            <person name="Wang Y."/>
            <person name="Liu Z."/>
            <person name="Liu W."/>
            <person name="Leng X."/>
            <person name="Peng Y."/>
            <person name="Wang N."/>
            <person name="Wang Y."/>
            <person name="Ma Z."/>
            <person name="Xu X."/>
            <person name="Zhang F."/>
            <person name="Xue H."/>
            <person name="Zhong H."/>
            <person name="Wang Y."/>
            <person name="Zhang K."/>
            <person name="Velt A."/>
            <person name="Avia K."/>
            <person name="Holtgrawe D."/>
            <person name="Grimplet J."/>
            <person name="Matus J.T."/>
            <person name="Ware D."/>
            <person name="Wu X."/>
            <person name="Wang H."/>
            <person name="Liu C."/>
            <person name="Fang Y."/>
            <person name="Rustenholz C."/>
            <person name="Cheng Z."/>
            <person name="Xiao H."/>
            <person name="Zhou Y."/>
        </authorList>
    </citation>
    <scope>NUCLEOTIDE SEQUENCE [LARGE SCALE GENOMIC DNA]</scope>
    <source>
        <strain evidence="3">cv. Pinot noir / PN40024</strain>
        <tissue evidence="2">Leaf</tissue>
    </source>
</reference>
<evidence type="ECO:0000256" key="1">
    <source>
        <dbReference type="SAM" id="MobiDB-lite"/>
    </source>
</evidence>
<evidence type="ECO:0000313" key="2">
    <source>
        <dbReference type="EMBL" id="WJZ83649.1"/>
    </source>
</evidence>
<feature type="compositionally biased region" description="Low complexity" evidence="1">
    <location>
        <begin position="75"/>
        <end position="87"/>
    </location>
</feature>
<dbReference type="Pfam" id="PF00257">
    <property type="entry name" value="Dehydrin"/>
    <property type="match status" value="1"/>
</dbReference>
<keyword evidence="3" id="KW-1185">Reference proteome</keyword>
<dbReference type="InterPro" id="IPR000167">
    <property type="entry name" value="Dehydrin"/>
</dbReference>
<evidence type="ECO:0000313" key="3">
    <source>
        <dbReference type="Proteomes" id="UP001227230"/>
    </source>
</evidence>
<feature type="region of interest" description="Disordered" evidence="1">
    <location>
        <begin position="1"/>
        <end position="38"/>
    </location>
</feature>
<protein>
    <recommendedName>
        <fullName evidence="4">Late embryogenesis abundant protein</fullName>
    </recommendedName>
</protein>
<organism evidence="2 3">
    <name type="scientific">Vitis vinifera</name>
    <name type="common">Grape</name>
    <dbReference type="NCBI Taxonomy" id="29760"/>
    <lineage>
        <taxon>Eukaryota</taxon>
        <taxon>Viridiplantae</taxon>
        <taxon>Streptophyta</taxon>
        <taxon>Embryophyta</taxon>
        <taxon>Tracheophyta</taxon>
        <taxon>Spermatophyta</taxon>
        <taxon>Magnoliopsida</taxon>
        <taxon>eudicotyledons</taxon>
        <taxon>Gunneridae</taxon>
        <taxon>Pentapetalae</taxon>
        <taxon>rosids</taxon>
        <taxon>Vitales</taxon>
        <taxon>Vitaceae</taxon>
        <taxon>Viteae</taxon>
        <taxon>Vitis</taxon>
    </lineage>
</organism>
<gene>
    <name evidence="2" type="ORF">VitviT2T_003313</name>
</gene>
<sequence length="114" mass="11728">MADLRDEHGNPIQLTDQHGNPVQLTDEHGNPMHLTGVASTHPITTTTAPVHDADALKTTGESHPPTSGHGIADQAVHGGAPVAAEPAEGGGGEVHHEKRESSSSSSSVNIEILN</sequence>
<evidence type="ECO:0008006" key="4">
    <source>
        <dbReference type="Google" id="ProtNLM"/>
    </source>
</evidence>
<name>A0ABY9BM10_VITVI</name>
<proteinExistence type="predicted"/>